<dbReference type="EMBL" id="BPLQ01015503">
    <property type="protein sequence ID" value="GIY88557.1"/>
    <property type="molecule type" value="Genomic_DNA"/>
</dbReference>
<proteinExistence type="predicted"/>
<comment type="caution">
    <text evidence="1">The sequence shown here is derived from an EMBL/GenBank/DDBJ whole genome shotgun (WGS) entry which is preliminary data.</text>
</comment>
<dbReference type="Proteomes" id="UP001054837">
    <property type="component" value="Unassembled WGS sequence"/>
</dbReference>
<keyword evidence="2" id="KW-1185">Reference proteome</keyword>
<evidence type="ECO:0000313" key="2">
    <source>
        <dbReference type="Proteomes" id="UP001054837"/>
    </source>
</evidence>
<protein>
    <submittedName>
        <fullName evidence="1">Uncharacterized protein</fullName>
    </submittedName>
</protein>
<dbReference type="AlphaFoldDB" id="A0AAV4X0E2"/>
<reference evidence="1 2" key="1">
    <citation type="submission" date="2021-06" db="EMBL/GenBank/DDBJ databases">
        <title>Caerostris darwini draft genome.</title>
        <authorList>
            <person name="Kono N."/>
            <person name="Arakawa K."/>
        </authorList>
    </citation>
    <scope>NUCLEOTIDE SEQUENCE [LARGE SCALE GENOMIC DNA]</scope>
</reference>
<sequence>MLYLGAKTNQFDKRKWRHYPRQEVPSLEPKLKSIIEIYFSPEKPNQSSLPFNQDINSPQTRSWIIFWKPCPGTAAVNYKTSSRRKRHGVSWQPFSAKAVYKRTGEISPARRQRNWIGSFVIVF</sequence>
<gene>
    <name evidence="1" type="ORF">CDAR_99841</name>
</gene>
<organism evidence="1 2">
    <name type="scientific">Caerostris darwini</name>
    <dbReference type="NCBI Taxonomy" id="1538125"/>
    <lineage>
        <taxon>Eukaryota</taxon>
        <taxon>Metazoa</taxon>
        <taxon>Ecdysozoa</taxon>
        <taxon>Arthropoda</taxon>
        <taxon>Chelicerata</taxon>
        <taxon>Arachnida</taxon>
        <taxon>Araneae</taxon>
        <taxon>Araneomorphae</taxon>
        <taxon>Entelegynae</taxon>
        <taxon>Araneoidea</taxon>
        <taxon>Araneidae</taxon>
        <taxon>Caerostris</taxon>
    </lineage>
</organism>
<accession>A0AAV4X0E2</accession>
<evidence type="ECO:0000313" key="1">
    <source>
        <dbReference type="EMBL" id="GIY88557.1"/>
    </source>
</evidence>
<name>A0AAV4X0E2_9ARAC</name>